<evidence type="ECO:0000313" key="4">
    <source>
        <dbReference type="Proteomes" id="UP000542342"/>
    </source>
</evidence>
<dbReference type="Gene3D" id="1.20.210.10">
    <property type="entry name" value="Cytochrome c oxidase-like, subunit I domain"/>
    <property type="match status" value="1"/>
</dbReference>
<keyword evidence="4" id="KW-1185">Reference proteome</keyword>
<sequence length="615" mass="66990">MAPTPLPIDGLTMIPELLRRYPQARQVLDRYGLQGCGGPEGPVESLAAFARLHDVPLERLLEEIRQVLSAPRPPLSPALPASSGPPRGVDAIYRPFFLAGILVTLTAGATWGAYLLLRIGWAGSFRAVGVHEINAHGHAQIFGWVGLFVMGFAYQAFPRFKHTVLAYPALAWASLVLMLLGIVGRSVGEPLAESRAAAGVLAVASAWLEVLAVLLFVIVIGATWRRAERGLTCSDGYILAALLWFAIQAVYEAVYLQALLQTQSREELLTLIAAWQGALRDIQIHGFALLMILGVTQRVVLPAYEMAAPSRRGSLAALALLNLAVLGEVFGLILLGESRRFWAGVWYASVLLLSATVMTLVWHWGIFRPVREADRSLKFIRAAYAWLLLSLAMLVLLPGYQFGLLPKLAPESLAVQIGFSHAYYGAARHAVTVGFISLMILGMAARVVPTLQGVDPRRLPRLWVPFVLLNAGCTLRVVGQTMTDFLPSAYPLMAASGVLEVAALALWSGHLVRLMFGGWRSRTAELLPYIPGTPIEEGHSVGEILARYPELLETFLALGFRPLAQSWLRQTLAYRVSIGQACRYLGLPTQKVLAALNQAREALPPSMRSLPVLTS</sequence>
<dbReference type="InterPro" id="IPR010266">
    <property type="entry name" value="NnrS"/>
</dbReference>
<evidence type="ECO:0000256" key="1">
    <source>
        <dbReference type="SAM" id="Phobius"/>
    </source>
</evidence>
<dbReference type="SUPFAM" id="SSF140683">
    <property type="entry name" value="SP0561-like"/>
    <property type="match status" value="2"/>
</dbReference>
<dbReference type="AlphaFoldDB" id="A0A7V9ACQ1"/>
<gene>
    <name evidence="3" type="ORF">H0921_12595</name>
</gene>
<dbReference type="InterPro" id="IPR036927">
    <property type="entry name" value="Cyt_c_oxase-like_su1_sf"/>
</dbReference>
<accession>A0A7V9ACQ1</accession>
<dbReference type="Proteomes" id="UP000542342">
    <property type="component" value="Unassembled WGS sequence"/>
</dbReference>
<dbReference type="RefSeq" id="WP_194538619.1">
    <property type="nucleotide sequence ID" value="NZ_JACEFB010000009.1"/>
</dbReference>
<feature type="transmembrane region" description="Helical" evidence="1">
    <location>
        <begin position="196"/>
        <end position="224"/>
    </location>
</feature>
<protein>
    <submittedName>
        <fullName evidence="3">NnrS family protein</fullName>
    </submittedName>
</protein>
<feature type="transmembrane region" description="Helical" evidence="1">
    <location>
        <begin position="341"/>
        <end position="362"/>
    </location>
</feature>
<dbReference type="EMBL" id="JACEFB010000009">
    <property type="protein sequence ID" value="MBA2227002.1"/>
    <property type="molecule type" value="Genomic_DNA"/>
</dbReference>
<dbReference type="Gene3D" id="1.10.3910.10">
    <property type="entry name" value="SP0561-like"/>
    <property type="match status" value="2"/>
</dbReference>
<dbReference type="Pfam" id="PF08984">
    <property type="entry name" value="DUF1858"/>
    <property type="match status" value="1"/>
</dbReference>
<dbReference type="InterPro" id="IPR038062">
    <property type="entry name" value="ScdA-like_N_sf"/>
</dbReference>
<keyword evidence="1" id="KW-0472">Membrane</keyword>
<keyword evidence="1" id="KW-0812">Transmembrane</keyword>
<comment type="caution">
    <text evidence="3">The sequence shown here is derived from an EMBL/GenBank/DDBJ whole genome shotgun (WGS) entry which is preliminary data.</text>
</comment>
<evidence type="ECO:0000259" key="2">
    <source>
        <dbReference type="Pfam" id="PF08984"/>
    </source>
</evidence>
<feature type="transmembrane region" description="Helical" evidence="1">
    <location>
        <begin position="422"/>
        <end position="441"/>
    </location>
</feature>
<feature type="transmembrane region" description="Helical" evidence="1">
    <location>
        <begin position="383"/>
        <end position="402"/>
    </location>
</feature>
<dbReference type="Pfam" id="PF05940">
    <property type="entry name" value="NnrS"/>
    <property type="match status" value="1"/>
</dbReference>
<dbReference type="InterPro" id="IPR015077">
    <property type="entry name" value="DUF1858"/>
</dbReference>
<feature type="transmembrane region" description="Helical" evidence="1">
    <location>
        <begin position="313"/>
        <end position="335"/>
    </location>
</feature>
<feature type="transmembrane region" description="Helical" evidence="1">
    <location>
        <begin position="282"/>
        <end position="301"/>
    </location>
</feature>
<feature type="transmembrane region" description="Helical" evidence="1">
    <location>
        <begin position="490"/>
        <end position="512"/>
    </location>
</feature>
<evidence type="ECO:0000313" key="3">
    <source>
        <dbReference type="EMBL" id="MBA2227002.1"/>
    </source>
</evidence>
<dbReference type="SUPFAM" id="SSF81442">
    <property type="entry name" value="Cytochrome c oxidase subunit I-like"/>
    <property type="match status" value="1"/>
</dbReference>
<name>A0A7V9ACQ1_9BACT</name>
<feature type="domain" description="DUF1858" evidence="2">
    <location>
        <begin position="540"/>
        <end position="591"/>
    </location>
</feature>
<feature type="transmembrane region" description="Helical" evidence="1">
    <location>
        <begin position="164"/>
        <end position="184"/>
    </location>
</feature>
<keyword evidence="1" id="KW-1133">Transmembrane helix</keyword>
<feature type="transmembrane region" description="Helical" evidence="1">
    <location>
        <begin position="96"/>
        <end position="117"/>
    </location>
</feature>
<feature type="transmembrane region" description="Helical" evidence="1">
    <location>
        <begin position="236"/>
        <end position="262"/>
    </location>
</feature>
<feature type="transmembrane region" description="Helical" evidence="1">
    <location>
        <begin position="137"/>
        <end position="157"/>
    </location>
</feature>
<reference evidence="3 4" key="1">
    <citation type="submission" date="2020-07" db="EMBL/GenBank/DDBJ databases">
        <title>Thermogemmata thermophila gen. nov., sp. nov., a novel moderate thermophilic planctomycete from a Kamchatka hot spring.</title>
        <authorList>
            <person name="Elcheninov A.G."/>
            <person name="Podosokorskaya O.A."/>
            <person name="Kovaleva O.L."/>
            <person name="Novikov A."/>
            <person name="Bonch-Osmolovskaya E.A."/>
            <person name="Toshchakov S.V."/>
            <person name="Kublanov I.V."/>
        </authorList>
    </citation>
    <scope>NUCLEOTIDE SEQUENCE [LARGE SCALE GENOMIC DNA]</scope>
    <source>
        <strain evidence="3 4">2918</strain>
    </source>
</reference>
<feature type="transmembrane region" description="Helical" evidence="1">
    <location>
        <begin position="462"/>
        <end position="478"/>
    </location>
</feature>
<organism evidence="3 4">
    <name type="scientific">Thermogemmata fonticola</name>
    <dbReference type="NCBI Taxonomy" id="2755323"/>
    <lineage>
        <taxon>Bacteria</taxon>
        <taxon>Pseudomonadati</taxon>
        <taxon>Planctomycetota</taxon>
        <taxon>Planctomycetia</taxon>
        <taxon>Gemmatales</taxon>
        <taxon>Gemmataceae</taxon>
        <taxon>Thermogemmata</taxon>
    </lineage>
</organism>
<proteinExistence type="predicted"/>